<dbReference type="NCBIfam" id="TIGR01114">
    <property type="entry name" value="mtrH"/>
    <property type="match status" value="1"/>
</dbReference>
<dbReference type="PIRSF" id="PIRSF004960">
    <property type="entry name" value="MtrH_MtxH"/>
    <property type="match status" value="1"/>
</dbReference>
<gene>
    <name evidence="4" type="primary">mtrH</name>
    <name evidence="4" type="ORF">P0O15_11345</name>
</gene>
<dbReference type="InterPro" id="IPR028342">
    <property type="entry name" value="MtrH"/>
</dbReference>
<proteinExistence type="inferred from homology"/>
<evidence type="ECO:0000313" key="4">
    <source>
        <dbReference type="EMBL" id="MDF0591753.1"/>
    </source>
</evidence>
<keyword evidence="3 4" id="KW-0808">Transferase</keyword>
<dbReference type="Proteomes" id="UP001220010">
    <property type="component" value="Unassembled WGS sequence"/>
</dbReference>
<dbReference type="RefSeq" id="WP_316967479.1">
    <property type="nucleotide sequence ID" value="NZ_JARFPK010000061.1"/>
</dbReference>
<keyword evidence="2 4" id="KW-0489">Methyltransferase</keyword>
<accession>A0ABT5XAN3</accession>
<dbReference type="InterPro" id="IPR023467">
    <property type="entry name" value="MeTrfase_MtrH/MtxH"/>
</dbReference>
<comment type="caution">
    <text evidence="4">The sequence shown here is derived from an EMBL/GenBank/DDBJ whole genome shotgun (WGS) entry which is preliminary data.</text>
</comment>
<dbReference type="InterPro" id="IPR011005">
    <property type="entry name" value="Dihydropteroate_synth-like_sf"/>
</dbReference>
<protein>
    <submittedName>
        <fullName evidence="4">Tetrahydromethanopterin S-methyltransferase subunit H</fullName>
        <ecNumber evidence="4">2.1.1.86</ecNumber>
    </submittedName>
</protein>
<evidence type="ECO:0000256" key="2">
    <source>
        <dbReference type="ARBA" id="ARBA00022603"/>
    </source>
</evidence>
<organism evidence="4 5">
    <name type="scientific">Candidatus Methanocrinis natronophilus</name>
    <dbReference type="NCBI Taxonomy" id="3033396"/>
    <lineage>
        <taxon>Archaea</taxon>
        <taxon>Methanobacteriati</taxon>
        <taxon>Methanobacteriota</taxon>
        <taxon>Stenosarchaea group</taxon>
        <taxon>Methanomicrobia</taxon>
        <taxon>Methanotrichales</taxon>
        <taxon>Methanotrichaceae</taxon>
        <taxon>Methanocrinis</taxon>
    </lineage>
</organism>
<reference evidence="4 5" key="1">
    <citation type="submission" date="2023-03" db="EMBL/GenBank/DDBJ databases">
        <title>WGS of Methanotrichaceae archaeon Mx.</title>
        <authorList>
            <person name="Sorokin D.Y."/>
            <person name="Merkel A.Y."/>
        </authorList>
    </citation>
    <scope>NUCLEOTIDE SEQUENCE [LARGE SCALE GENOMIC DNA]</scope>
    <source>
        <strain evidence="4 5">Mx</strain>
    </source>
</reference>
<dbReference type="Pfam" id="PF02007">
    <property type="entry name" value="MtrH"/>
    <property type="match status" value="1"/>
</dbReference>
<evidence type="ECO:0000256" key="3">
    <source>
        <dbReference type="ARBA" id="ARBA00022679"/>
    </source>
</evidence>
<evidence type="ECO:0000313" key="5">
    <source>
        <dbReference type="Proteomes" id="UP001220010"/>
    </source>
</evidence>
<dbReference type="EMBL" id="JARFPK010000061">
    <property type="protein sequence ID" value="MDF0591753.1"/>
    <property type="molecule type" value="Genomic_DNA"/>
</dbReference>
<name>A0ABT5XAN3_9EURY</name>
<dbReference type="SUPFAM" id="SSF51717">
    <property type="entry name" value="Dihydropteroate synthetase-like"/>
    <property type="match status" value="1"/>
</dbReference>
<dbReference type="GO" id="GO:0008168">
    <property type="term" value="F:methyltransferase activity"/>
    <property type="evidence" value="ECO:0007669"/>
    <property type="project" value="UniProtKB-KW"/>
</dbReference>
<keyword evidence="5" id="KW-1185">Reference proteome</keyword>
<dbReference type="GO" id="GO:0032259">
    <property type="term" value="P:methylation"/>
    <property type="evidence" value="ECO:0007669"/>
    <property type="project" value="UniProtKB-KW"/>
</dbReference>
<evidence type="ECO:0000256" key="1">
    <source>
        <dbReference type="ARBA" id="ARBA00006230"/>
    </source>
</evidence>
<sequence length="309" mass="32527">MELFRFARDQEVVNVGGVKIGGQPGENPTALCGTIFYQGQGIVEDDKKGTFDEEAAAGLIERQMALSEETGNPAVLHIYSRTPEAFGRYLDFIEGLWSGPLILDSAEAGTRIAMAEIVSEIGLADRSIYNSIGLATTDREEEALDHCEVDSAILLAYNPADSTVEGTIKALEEGGAGRSGGLIDLAGRLGMNNLLIDPGVVPLGDGAGRSLRATVLAKARFGLPTGSGIHNAVSSWRWLRSKEGGTRLACDSASAGLEILAGGDFVLYGPIERSGEVFPVAAMADILVCEAVMDLEIRPAAGHPIGRLI</sequence>
<comment type="similarity">
    <text evidence="1">Belongs to the MtrH family.</text>
</comment>
<dbReference type="EC" id="2.1.1.86" evidence="4"/>